<dbReference type="Gene3D" id="3.40.50.2000">
    <property type="entry name" value="Glycogen Phosphorylase B"/>
    <property type="match status" value="2"/>
</dbReference>
<dbReference type="AlphaFoldDB" id="C7DIP6"/>
<name>C7DIP6_MICA2</name>
<dbReference type="InterPro" id="IPR028098">
    <property type="entry name" value="Glyco_trans_4-like_N"/>
</dbReference>
<dbReference type="PANTHER" id="PTHR45947">
    <property type="entry name" value="SULFOQUINOVOSYL TRANSFERASE SQD2"/>
    <property type="match status" value="1"/>
</dbReference>
<reference evidence="3 4" key="2">
    <citation type="journal article" date="2010" name="Proc. Natl. Acad. Sci. U.S.A.">
        <title>Enigmatic, ultrasmall, uncultivated Archaea.</title>
        <authorList>
            <person name="Baker B.J."/>
            <person name="Comolli L.R."/>
            <person name="Dick G.J."/>
            <person name="Hauser L.J."/>
            <person name="Hyatt D."/>
            <person name="Dill B.D."/>
            <person name="Land M.L."/>
            <person name="Verberkmoes N.C."/>
            <person name="Hettich R.L."/>
            <person name="Banfield J.F."/>
        </authorList>
    </citation>
    <scope>NUCLEOTIDE SEQUENCE [LARGE SCALE GENOMIC DNA]</scope>
    <source>
        <strain evidence="3">ARMAN-2</strain>
    </source>
</reference>
<keyword evidence="3" id="KW-0808">Transferase</keyword>
<dbReference type="InterPro" id="IPR050194">
    <property type="entry name" value="Glycosyltransferase_grp1"/>
</dbReference>
<evidence type="ECO:0000259" key="2">
    <source>
        <dbReference type="Pfam" id="PF13439"/>
    </source>
</evidence>
<sequence>MQDHLKIQFFTDTFLPSVDGVVSSMLNFKQELEKRGHEVFIIASGDSRTKAAVKKNDRTIILPSIKFKKYPQYNLAWMPLIASIKFGFSKFDITHLHTPFTVGMYGLLYAKLNKTPTVGSFHTLFTRSEVIKQYTTSNKVVQRFLIKSSWPYAKFFYGKCNGVIAPSTSIKNLLNRHSIGNSYVVPNSVDTKKFNPNVNGEKIRRKYLKSERERLVLYVGRISVEKNIEVMLKAAKILKKKQIYRFLIAGTGPMLDYYKNMAAKYGLADIVHFSGFVDERELPRYYAAADVFCMPSTFETQGIVSLEAMASGVPVVGADYLALREMIINGKNGEKFAPRNGDDCAHKIEKVINNLGYYKKMVDTAKMYSVEKSTDKLLEVYKALLDKNGN</sequence>
<evidence type="ECO:0000313" key="4">
    <source>
        <dbReference type="Proteomes" id="UP000332487"/>
    </source>
</evidence>
<dbReference type="GO" id="GO:0016757">
    <property type="term" value="F:glycosyltransferase activity"/>
    <property type="evidence" value="ECO:0007669"/>
    <property type="project" value="InterPro"/>
</dbReference>
<feature type="domain" description="Glycosyl transferase family 1" evidence="1">
    <location>
        <begin position="201"/>
        <end position="366"/>
    </location>
</feature>
<proteinExistence type="predicted"/>
<protein>
    <submittedName>
        <fullName evidence="3">Glycosyl transferase group 1</fullName>
    </submittedName>
</protein>
<dbReference type="Pfam" id="PF00534">
    <property type="entry name" value="Glycos_transf_1"/>
    <property type="match status" value="1"/>
</dbReference>
<dbReference type="SUPFAM" id="SSF53756">
    <property type="entry name" value="UDP-Glycosyltransferase/glycogen phosphorylase"/>
    <property type="match status" value="1"/>
</dbReference>
<feature type="domain" description="Glycosyltransferase subfamily 4-like N-terminal" evidence="2">
    <location>
        <begin position="18"/>
        <end position="192"/>
    </location>
</feature>
<keyword evidence="4" id="KW-1185">Reference proteome</keyword>
<dbReference type="Proteomes" id="UP000332487">
    <property type="component" value="Unassembled WGS sequence"/>
</dbReference>
<gene>
    <name evidence="3" type="ORF">UNLARM2_0934</name>
</gene>
<dbReference type="InterPro" id="IPR001296">
    <property type="entry name" value="Glyco_trans_1"/>
</dbReference>
<reference evidence="3 4" key="1">
    <citation type="journal article" date="2009" name="Genome Biol.">
        <title>Community-wide analysis of microbial genome sequence signatures.</title>
        <authorList>
            <person name="Dick G.J."/>
            <person name="Andersson A.F."/>
            <person name="Baker B.J."/>
            <person name="Simmons S.L."/>
            <person name="Thomas B.C."/>
            <person name="Yelton A.P."/>
            <person name="Banfield J.F."/>
        </authorList>
    </citation>
    <scope>NUCLEOTIDE SEQUENCE [LARGE SCALE GENOMIC DNA]</scope>
    <source>
        <strain evidence="3">ARMAN-2</strain>
    </source>
</reference>
<dbReference type="Pfam" id="PF13439">
    <property type="entry name" value="Glyco_transf_4"/>
    <property type="match status" value="1"/>
</dbReference>
<dbReference type="PANTHER" id="PTHR45947:SF3">
    <property type="entry name" value="SULFOQUINOVOSYL TRANSFERASE SQD2"/>
    <property type="match status" value="1"/>
</dbReference>
<evidence type="ECO:0000313" key="3">
    <source>
        <dbReference type="EMBL" id="EET89820.1"/>
    </source>
</evidence>
<dbReference type="EMBL" id="GG697241">
    <property type="protein sequence ID" value="EET89820.1"/>
    <property type="molecule type" value="Genomic_DNA"/>
</dbReference>
<accession>C7DIP6</accession>
<organism evidence="3 4">
    <name type="scientific">Candidatus Micrarchaeum acidiphilum ARMAN-2</name>
    <dbReference type="NCBI Taxonomy" id="425595"/>
    <lineage>
        <taxon>Archaea</taxon>
        <taxon>Candidatus Micrarchaeota</taxon>
        <taxon>Candidatus Micrarchaeia</taxon>
        <taxon>Candidatus Micrarchaeales</taxon>
        <taxon>Candidatus Micrarchaeaceae</taxon>
        <taxon>Candidatus Micrarchaeum</taxon>
    </lineage>
</organism>
<evidence type="ECO:0000259" key="1">
    <source>
        <dbReference type="Pfam" id="PF00534"/>
    </source>
</evidence>